<feature type="non-terminal residue" evidence="2">
    <location>
        <position position="171"/>
    </location>
</feature>
<dbReference type="AlphaFoldDB" id="A0A382YES7"/>
<dbReference type="InterPro" id="IPR023343">
    <property type="entry name" value="Penicillin_amidase_dom1"/>
</dbReference>
<dbReference type="EMBL" id="UINC01175270">
    <property type="protein sequence ID" value="SVD81807.1"/>
    <property type="molecule type" value="Genomic_DNA"/>
</dbReference>
<evidence type="ECO:0008006" key="3">
    <source>
        <dbReference type="Google" id="ProtNLM"/>
    </source>
</evidence>
<proteinExistence type="inferred from homology"/>
<evidence type="ECO:0000256" key="1">
    <source>
        <dbReference type="ARBA" id="ARBA00006586"/>
    </source>
</evidence>
<dbReference type="Pfam" id="PF01804">
    <property type="entry name" value="Penicil_amidase"/>
    <property type="match status" value="1"/>
</dbReference>
<dbReference type="InterPro" id="IPR029055">
    <property type="entry name" value="Ntn_hydrolases_N"/>
</dbReference>
<sequence length="171" mass="19564">MKSTSKQILKQLGLGKTISQICQDENITRTQFDSWWKSETKSRIPLTNGNKTLLKEGSAQIYRDKWGVPHIYGSDSESLFFAYGYAMAQDRLWQMDYFKRRALGRLSEILGPTEIEQDTVSKTVGLETIAENEINNLPEETLIKLDAFSDGINSLMKQSDLLPIEFDILDY</sequence>
<dbReference type="GO" id="GO:0017000">
    <property type="term" value="P:antibiotic biosynthetic process"/>
    <property type="evidence" value="ECO:0007669"/>
    <property type="project" value="InterPro"/>
</dbReference>
<dbReference type="SUPFAM" id="SSF56235">
    <property type="entry name" value="N-terminal nucleophile aminohydrolases (Ntn hydrolases)"/>
    <property type="match status" value="1"/>
</dbReference>
<dbReference type="InterPro" id="IPR002692">
    <property type="entry name" value="S45"/>
</dbReference>
<protein>
    <recommendedName>
        <fullName evidence="3">Penicillin acylase family protein</fullName>
    </recommendedName>
</protein>
<comment type="similarity">
    <text evidence="1">Belongs to the peptidase S45 family.</text>
</comment>
<gene>
    <name evidence="2" type="ORF">METZ01_LOCUS434661</name>
</gene>
<evidence type="ECO:0000313" key="2">
    <source>
        <dbReference type="EMBL" id="SVD81807.1"/>
    </source>
</evidence>
<dbReference type="Gene3D" id="1.10.439.10">
    <property type="entry name" value="Penicillin Amidohydrolase, domain 1"/>
    <property type="match status" value="1"/>
</dbReference>
<dbReference type="GO" id="GO:0016811">
    <property type="term" value="F:hydrolase activity, acting on carbon-nitrogen (but not peptide) bonds, in linear amides"/>
    <property type="evidence" value="ECO:0007669"/>
    <property type="project" value="InterPro"/>
</dbReference>
<dbReference type="PANTHER" id="PTHR34218">
    <property type="entry name" value="PEPTIDASE S45 PENICILLIN AMIDASE"/>
    <property type="match status" value="1"/>
</dbReference>
<dbReference type="PANTHER" id="PTHR34218:SF4">
    <property type="entry name" value="ACYL-HOMOSERINE LACTONE ACYLASE QUIP"/>
    <property type="match status" value="1"/>
</dbReference>
<name>A0A382YES7_9ZZZZ</name>
<organism evidence="2">
    <name type="scientific">marine metagenome</name>
    <dbReference type="NCBI Taxonomy" id="408172"/>
    <lineage>
        <taxon>unclassified sequences</taxon>
        <taxon>metagenomes</taxon>
        <taxon>ecological metagenomes</taxon>
    </lineage>
</organism>
<reference evidence="2" key="1">
    <citation type="submission" date="2018-05" db="EMBL/GenBank/DDBJ databases">
        <authorList>
            <person name="Lanie J.A."/>
            <person name="Ng W.-L."/>
            <person name="Kazmierczak K.M."/>
            <person name="Andrzejewski T.M."/>
            <person name="Davidsen T.M."/>
            <person name="Wayne K.J."/>
            <person name="Tettelin H."/>
            <person name="Glass J.I."/>
            <person name="Rusch D."/>
            <person name="Podicherti R."/>
            <person name="Tsui H.-C.T."/>
            <person name="Winkler M.E."/>
        </authorList>
    </citation>
    <scope>NUCLEOTIDE SEQUENCE</scope>
</reference>
<accession>A0A382YES7</accession>